<dbReference type="Proteomes" id="UP001246473">
    <property type="component" value="Unassembled WGS sequence"/>
</dbReference>
<organism evidence="1 2">
    <name type="scientific">Paraburkholderia fungorum</name>
    <dbReference type="NCBI Taxonomy" id="134537"/>
    <lineage>
        <taxon>Bacteria</taxon>
        <taxon>Pseudomonadati</taxon>
        <taxon>Pseudomonadota</taxon>
        <taxon>Betaproteobacteria</taxon>
        <taxon>Burkholderiales</taxon>
        <taxon>Burkholderiaceae</taxon>
        <taxon>Paraburkholderia</taxon>
    </lineage>
</organism>
<sequence>MRQAIFPLRRFDYQKLEERVATLIQRKPALPALRKLSPSNLKAWANPEFVQQPPAQIEASLAR</sequence>
<name>A0AAP5QHA9_9BURK</name>
<evidence type="ECO:0000313" key="1">
    <source>
        <dbReference type="EMBL" id="MDT8843501.1"/>
    </source>
</evidence>
<dbReference type="EMBL" id="JANSLM010000025">
    <property type="protein sequence ID" value="MDT8843501.1"/>
    <property type="molecule type" value="Genomic_DNA"/>
</dbReference>
<reference evidence="1" key="1">
    <citation type="submission" date="2022-08" db="EMBL/GenBank/DDBJ databases">
        <authorList>
            <person name="Kim S.-J."/>
        </authorList>
    </citation>
    <scope>NUCLEOTIDE SEQUENCE</scope>
    <source>
        <strain evidence="1">KJ</strain>
    </source>
</reference>
<accession>A0AAP5QHA9</accession>
<evidence type="ECO:0000313" key="2">
    <source>
        <dbReference type="Proteomes" id="UP001246473"/>
    </source>
</evidence>
<dbReference type="RefSeq" id="WP_146153386.1">
    <property type="nucleotide sequence ID" value="NZ_PVZM01000038.1"/>
</dbReference>
<comment type="caution">
    <text evidence="1">The sequence shown here is derived from an EMBL/GenBank/DDBJ whole genome shotgun (WGS) entry which is preliminary data.</text>
</comment>
<protein>
    <submittedName>
        <fullName evidence="1">Uncharacterized protein</fullName>
    </submittedName>
</protein>
<proteinExistence type="predicted"/>
<gene>
    <name evidence="1" type="ORF">ParKJ_39470</name>
</gene>
<dbReference type="AlphaFoldDB" id="A0AAP5QHA9"/>